<dbReference type="InterPro" id="IPR011250">
    <property type="entry name" value="OMP/PagP_B-barrel"/>
</dbReference>
<sequence>MKKFVLGFLFLSIALLSKAQNNLNVNFFLGTSNYSGDLQDKQFTFSQAHLAGGIGLGYELSKHFSIRASFKLGKVSANDKFGRNKIRNLNFASQLSEGSLDVQYLITPLDQHVFTPYIFAGVALYHYDPYTFDSAGTKYYLKPLSTEGEGFVSGRNTYSLTQFSIPFGVGVKMPLSENMNVGFEIGYRKLFNDYVDDVSKDFVDENVLLANRGVKAVELSYRGDELKDGVQTYPAAGVQRGNPSSKDWYYFTGLTLSFRLGDNVFGKGKNKWDCPPKVL</sequence>
<evidence type="ECO:0000313" key="3">
    <source>
        <dbReference type="EMBL" id="RNI35193.1"/>
    </source>
</evidence>
<dbReference type="SUPFAM" id="SSF56925">
    <property type="entry name" value="OMPA-like"/>
    <property type="match status" value="1"/>
</dbReference>
<proteinExistence type="predicted"/>
<organism evidence="3 4">
    <name type="scientific">Hanamia caeni</name>
    <dbReference type="NCBI Taxonomy" id="2294116"/>
    <lineage>
        <taxon>Bacteria</taxon>
        <taxon>Pseudomonadati</taxon>
        <taxon>Bacteroidota</taxon>
        <taxon>Chitinophagia</taxon>
        <taxon>Chitinophagales</taxon>
        <taxon>Chitinophagaceae</taxon>
        <taxon>Hanamia</taxon>
    </lineage>
</organism>
<dbReference type="Pfam" id="PF19573">
    <property type="entry name" value="DUF6089"/>
    <property type="match status" value="1"/>
</dbReference>
<keyword evidence="4" id="KW-1185">Reference proteome</keyword>
<dbReference type="InterPro" id="IPR045743">
    <property type="entry name" value="DUF6089"/>
</dbReference>
<dbReference type="RefSeq" id="WP_123121180.1">
    <property type="nucleotide sequence ID" value="NZ_RJJR01000011.1"/>
</dbReference>
<gene>
    <name evidence="3" type="ORF">EFY79_13115</name>
</gene>
<feature type="domain" description="DUF6089" evidence="2">
    <location>
        <begin position="8"/>
        <end position="198"/>
    </location>
</feature>
<dbReference type="OrthoDB" id="654178at2"/>
<accession>A0A3M9NDB0</accession>
<feature type="signal peptide" evidence="1">
    <location>
        <begin position="1"/>
        <end position="19"/>
    </location>
</feature>
<feature type="chain" id="PRO_5018059783" description="DUF6089 domain-containing protein" evidence="1">
    <location>
        <begin position="20"/>
        <end position="279"/>
    </location>
</feature>
<dbReference type="EMBL" id="RJJR01000011">
    <property type="protein sequence ID" value="RNI35193.1"/>
    <property type="molecule type" value="Genomic_DNA"/>
</dbReference>
<evidence type="ECO:0000256" key="1">
    <source>
        <dbReference type="SAM" id="SignalP"/>
    </source>
</evidence>
<dbReference type="Proteomes" id="UP000267223">
    <property type="component" value="Unassembled WGS sequence"/>
</dbReference>
<dbReference type="Gene3D" id="2.40.160.20">
    <property type="match status" value="1"/>
</dbReference>
<evidence type="ECO:0000259" key="2">
    <source>
        <dbReference type="Pfam" id="PF19573"/>
    </source>
</evidence>
<keyword evidence="1" id="KW-0732">Signal</keyword>
<comment type="caution">
    <text evidence="3">The sequence shown here is derived from an EMBL/GenBank/DDBJ whole genome shotgun (WGS) entry which is preliminary data.</text>
</comment>
<protein>
    <recommendedName>
        <fullName evidence="2">DUF6089 domain-containing protein</fullName>
    </recommendedName>
</protein>
<evidence type="ECO:0000313" key="4">
    <source>
        <dbReference type="Proteomes" id="UP000267223"/>
    </source>
</evidence>
<name>A0A3M9NDB0_9BACT</name>
<dbReference type="AlphaFoldDB" id="A0A3M9NDB0"/>
<reference evidence="3 4" key="1">
    <citation type="submission" date="2018-11" db="EMBL/GenBank/DDBJ databases">
        <title>Draft genome sequence of Ferruginibacter sp. BO-59.</title>
        <authorList>
            <person name="Im W.T."/>
        </authorList>
    </citation>
    <scope>NUCLEOTIDE SEQUENCE [LARGE SCALE GENOMIC DNA]</scope>
    <source>
        <strain evidence="3 4">BO-59</strain>
    </source>
</reference>